<dbReference type="InterPro" id="IPR046342">
    <property type="entry name" value="CBS_dom_sf"/>
</dbReference>
<evidence type="ECO:0000313" key="3">
    <source>
        <dbReference type="Proteomes" id="UP001055200"/>
    </source>
</evidence>
<keyword evidence="3" id="KW-1185">Reference proteome</keyword>
<proteinExistence type="predicted"/>
<feature type="domain" description="CBS" evidence="1">
    <location>
        <begin position="98"/>
        <end position="145"/>
    </location>
</feature>
<evidence type="ECO:0000313" key="2">
    <source>
        <dbReference type="EMBL" id="ULN51554.1"/>
    </source>
</evidence>
<dbReference type="SUPFAM" id="SSF54631">
    <property type="entry name" value="CBS-domain pair"/>
    <property type="match status" value="1"/>
</dbReference>
<protein>
    <submittedName>
        <fullName evidence="2">CBS domain-containing protein</fullName>
    </submittedName>
</protein>
<name>A0ABY3TV18_9MYCO</name>
<dbReference type="RefSeq" id="WP_240169837.1">
    <property type="nucleotide sequence ID" value="NZ_CP092365.1"/>
</dbReference>
<feature type="domain" description="CBS" evidence="1">
    <location>
        <begin position="9"/>
        <end position="57"/>
    </location>
</feature>
<accession>A0ABY3TV18</accession>
<dbReference type="InterPro" id="IPR000644">
    <property type="entry name" value="CBS_dom"/>
</dbReference>
<gene>
    <name evidence="2" type="ORF">MIU77_11610</name>
</gene>
<reference evidence="2" key="1">
    <citation type="submission" date="2022-08" db="EMBL/GenBank/DDBJ databases">
        <title>Complete genome sequence of 14 non-tuberculosis mycobacteria type-strains.</title>
        <authorList>
            <person name="Igarashi Y."/>
            <person name="Osugi A."/>
            <person name="Mitarai S."/>
        </authorList>
    </citation>
    <scope>NUCLEOTIDE SEQUENCE</scope>
    <source>
        <strain evidence="2">DSM 45575</strain>
    </source>
</reference>
<sequence length="150" mass="15847">MHAEDIAESFPVVAIDSPALDAARLLADHRLPGIVVTDDAGQPHAVLPASQVVAFIVPRYVQDDPALAGVLNEPMADRVAQRLDGKTVRDVLPEHLHDVPPANADDTLIEVAASMSRLHSPLLAVNKDGRFFGVITASRVLAAALGAGER</sequence>
<dbReference type="SMART" id="SM00116">
    <property type="entry name" value="CBS"/>
    <property type="match status" value="2"/>
</dbReference>
<dbReference type="CDD" id="cd17788">
    <property type="entry name" value="CBS_pair_bac"/>
    <property type="match status" value="1"/>
</dbReference>
<organism evidence="2 3">
    <name type="scientific">Mycolicibacillus parakoreensis</name>
    <dbReference type="NCBI Taxonomy" id="1069221"/>
    <lineage>
        <taxon>Bacteria</taxon>
        <taxon>Bacillati</taxon>
        <taxon>Actinomycetota</taxon>
        <taxon>Actinomycetes</taxon>
        <taxon>Mycobacteriales</taxon>
        <taxon>Mycobacteriaceae</taxon>
        <taxon>Mycolicibacillus</taxon>
    </lineage>
</organism>
<dbReference type="Proteomes" id="UP001055200">
    <property type="component" value="Chromosome"/>
</dbReference>
<dbReference type="EMBL" id="CP092365">
    <property type="protein sequence ID" value="ULN51554.1"/>
    <property type="molecule type" value="Genomic_DNA"/>
</dbReference>
<dbReference type="Pfam" id="PF00571">
    <property type="entry name" value="CBS"/>
    <property type="match status" value="2"/>
</dbReference>
<evidence type="ECO:0000259" key="1">
    <source>
        <dbReference type="SMART" id="SM00116"/>
    </source>
</evidence>
<dbReference type="Gene3D" id="3.10.580.10">
    <property type="entry name" value="CBS-domain"/>
    <property type="match status" value="1"/>
</dbReference>